<organism evidence="1 2">
    <name type="scientific">Jaapia argillacea MUCL 33604</name>
    <dbReference type="NCBI Taxonomy" id="933084"/>
    <lineage>
        <taxon>Eukaryota</taxon>
        <taxon>Fungi</taxon>
        <taxon>Dikarya</taxon>
        <taxon>Basidiomycota</taxon>
        <taxon>Agaricomycotina</taxon>
        <taxon>Agaricomycetes</taxon>
        <taxon>Agaricomycetidae</taxon>
        <taxon>Jaapiales</taxon>
        <taxon>Jaapiaceae</taxon>
        <taxon>Jaapia</taxon>
    </lineage>
</organism>
<gene>
    <name evidence="1" type="ORF">JAAARDRAFT_447288</name>
</gene>
<proteinExistence type="predicted"/>
<name>A0A067P4U0_9AGAM</name>
<evidence type="ECO:0000313" key="1">
    <source>
        <dbReference type="EMBL" id="KDQ48870.1"/>
    </source>
</evidence>
<keyword evidence="2" id="KW-1185">Reference proteome</keyword>
<dbReference type="AlphaFoldDB" id="A0A067P4U0"/>
<dbReference type="Proteomes" id="UP000027265">
    <property type="component" value="Unassembled WGS sequence"/>
</dbReference>
<dbReference type="EMBL" id="KL198001">
    <property type="protein sequence ID" value="KDQ48870.1"/>
    <property type="molecule type" value="Genomic_DNA"/>
</dbReference>
<accession>A0A067P4U0</accession>
<protein>
    <submittedName>
        <fullName evidence="1">Uncharacterized protein</fullName>
    </submittedName>
</protein>
<dbReference type="HOGENOM" id="CLU_3032664_0_0_1"/>
<reference evidence="2" key="1">
    <citation type="journal article" date="2014" name="Proc. Natl. Acad. Sci. U.S.A.">
        <title>Extensive sampling of basidiomycete genomes demonstrates inadequacy of the white-rot/brown-rot paradigm for wood decay fungi.</title>
        <authorList>
            <person name="Riley R."/>
            <person name="Salamov A.A."/>
            <person name="Brown D.W."/>
            <person name="Nagy L.G."/>
            <person name="Floudas D."/>
            <person name="Held B.W."/>
            <person name="Levasseur A."/>
            <person name="Lombard V."/>
            <person name="Morin E."/>
            <person name="Otillar R."/>
            <person name="Lindquist E.A."/>
            <person name="Sun H."/>
            <person name="LaButti K.M."/>
            <person name="Schmutz J."/>
            <person name="Jabbour D."/>
            <person name="Luo H."/>
            <person name="Baker S.E."/>
            <person name="Pisabarro A.G."/>
            <person name="Walton J.D."/>
            <person name="Blanchette R.A."/>
            <person name="Henrissat B."/>
            <person name="Martin F."/>
            <person name="Cullen D."/>
            <person name="Hibbett D.S."/>
            <person name="Grigoriev I.V."/>
        </authorList>
    </citation>
    <scope>NUCLEOTIDE SEQUENCE [LARGE SCALE GENOMIC DNA]</scope>
    <source>
        <strain evidence="2">MUCL 33604</strain>
    </source>
</reference>
<dbReference type="InParanoid" id="A0A067P4U0"/>
<sequence length="55" mass="6182">MDDIVLAVANPPLFSYLHFITLVIFDLRSSHHSGSDDLMPSPVRPCLYHCLVNLT</sequence>
<evidence type="ECO:0000313" key="2">
    <source>
        <dbReference type="Proteomes" id="UP000027265"/>
    </source>
</evidence>